<dbReference type="AlphaFoldDB" id="A0A0P6WI00"/>
<evidence type="ECO:0000313" key="9">
    <source>
        <dbReference type="EMBL" id="KPL61080.1"/>
    </source>
</evidence>
<feature type="chain" id="PRO_5039342912" description="ABC transporter substrate-binding protein PnrA-like domain-containing protein" evidence="7">
    <location>
        <begin position="22"/>
        <end position="364"/>
    </location>
</feature>
<keyword evidence="5" id="KW-0472">Membrane</keyword>
<protein>
    <recommendedName>
        <fullName evidence="8">ABC transporter substrate-binding protein PnrA-like domain-containing protein</fullName>
    </recommendedName>
</protein>
<organism evidence="9 10">
    <name type="scientific">Rossellomorea vietnamensis</name>
    <dbReference type="NCBI Taxonomy" id="218284"/>
    <lineage>
        <taxon>Bacteria</taxon>
        <taxon>Bacillati</taxon>
        <taxon>Bacillota</taxon>
        <taxon>Bacilli</taxon>
        <taxon>Bacillales</taxon>
        <taxon>Bacillaceae</taxon>
        <taxon>Rossellomorea</taxon>
    </lineage>
</organism>
<dbReference type="PROSITE" id="PS51257">
    <property type="entry name" value="PROKAR_LIPOPROTEIN"/>
    <property type="match status" value="1"/>
</dbReference>
<comment type="caution">
    <text evidence="9">The sequence shown here is derived from an EMBL/GenBank/DDBJ whole genome shotgun (WGS) entry which is preliminary data.</text>
</comment>
<dbReference type="Pfam" id="PF02608">
    <property type="entry name" value="Bmp"/>
    <property type="match status" value="1"/>
</dbReference>
<evidence type="ECO:0000256" key="4">
    <source>
        <dbReference type="ARBA" id="ARBA00022729"/>
    </source>
</evidence>
<evidence type="ECO:0000313" key="10">
    <source>
        <dbReference type="Proteomes" id="UP000050398"/>
    </source>
</evidence>
<dbReference type="CDD" id="cd06354">
    <property type="entry name" value="PBP1_PrnA-like"/>
    <property type="match status" value="1"/>
</dbReference>
<evidence type="ECO:0000256" key="7">
    <source>
        <dbReference type="SAM" id="SignalP"/>
    </source>
</evidence>
<proteinExistence type="inferred from homology"/>
<dbReference type="Proteomes" id="UP000050398">
    <property type="component" value="Unassembled WGS sequence"/>
</dbReference>
<feature type="signal peptide" evidence="7">
    <location>
        <begin position="1"/>
        <end position="21"/>
    </location>
</feature>
<evidence type="ECO:0000256" key="6">
    <source>
        <dbReference type="ARBA" id="ARBA00023288"/>
    </source>
</evidence>
<dbReference type="EMBL" id="LIXZ01000001">
    <property type="protein sequence ID" value="KPL61080.1"/>
    <property type="molecule type" value="Genomic_DNA"/>
</dbReference>
<keyword evidence="4 7" id="KW-0732">Signal</keyword>
<evidence type="ECO:0000256" key="1">
    <source>
        <dbReference type="ARBA" id="ARBA00004193"/>
    </source>
</evidence>
<dbReference type="InterPro" id="IPR050957">
    <property type="entry name" value="BMP_lipoprotein"/>
</dbReference>
<dbReference type="PANTHER" id="PTHR34296">
    <property type="entry name" value="TRANSCRIPTIONAL ACTIVATOR PROTEIN MED"/>
    <property type="match status" value="1"/>
</dbReference>
<dbReference type="eggNOG" id="COG1744">
    <property type="taxonomic scope" value="Bacteria"/>
</dbReference>
<evidence type="ECO:0000256" key="2">
    <source>
        <dbReference type="ARBA" id="ARBA00008610"/>
    </source>
</evidence>
<dbReference type="PANTHER" id="PTHR34296:SF2">
    <property type="entry name" value="ABC TRANSPORTER GUANOSINE-BINDING PROTEIN NUPN"/>
    <property type="match status" value="1"/>
</dbReference>
<evidence type="ECO:0000256" key="3">
    <source>
        <dbReference type="ARBA" id="ARBA00022475"/>
    </source>
</evidence>
<gene>
    <name evidence="9" type="ORF">AM506_00105</name>
</gene>
<keyword evidence="6" id="KW-0449">Lipoprotein</keyword>
<comment type="similarity">
    <text evidence="2">Belongs to the BMP lipoprotein family.</text>
</comment>
<accession>A0A0P6WI00</accession>
<sequence length="364" mass="38906">MKKRKFGLALSFVLAAGTLLGACGTSEDKDGASSGEGKKEDQFTVAMVTDVGGVDDKSFNQSAWEGLKAFGKENDMEKGKGGFDYLQSQSDADYATNLNKLARQDFDLVYGIGFLMEGAITEIAQQQKDSHFAIVDAVVDQPNVASIMFKEQEASFLAGVTAGLATKTNKIGFIGGMEIPVIERFHSGFIAGVKAVNPDAEIVADYAGAFDKAELGQTIASKMYTQDVDVIFHAAGGTGNGLFKEARDLKEKDPSRELWAIGVDSDQSAEGKVGDHNIILTSALKRVDNAVVDLSTKAKEGNFPGGEQILYGLKEDGVGLAELNAELSNKDEVMKKVDEWKEKITSGEVTVPETIKDAEAFSAN</sequence>
<dbReference type="InterPro" id="IPR003760">
    <property type="entry name" value="PnrA-like"/>
</dbReference>
<comment type="subcellular location">
    <subcellularLocation>
        <location evidence="1">Cell membrane</location>
        <topology evidence="1">Lipid-anchor</topology>
    </subcellularLocation>
</comment>
<dbReference type="OrthoDB" id="9784230at2"/>
<name>A0A0P6WI00_9BACI</name>
<dbReference type="SUPFAM" id="SSF53822">
    <property type="entry name" value="Periplasmic binding protein-like I"/>
    <property type="match status" value="1"/>
</dbReference>
<feature type="domain" description="ABC transporter substrate-binding protein PnrA-like" evidence="8">
    <location>
        <begin position="44"/>
        <end position="353"/>
    </location>
</feature>
<dbReference type="PATRIC" id="fig|218284.4.peg.21"/>
<dbReference type="GO" id="GO:0005886">
    <property type="term" value="C:plasma membrane"/>
    <property type="evidence" value="ECO:0007669"/>
    <property type="project" value="UniProtKB-SubCell"/>
</dbReference>
<reference evidence="9 10" key="1">
    <citation type="submission" date="2015-08" db="EMBL/GenBank/DDBJ databases">
        <title>Draft Genome Sequence of Bacillus vietnamensis UCD-SED5.</title>
        <authorList>
            <person name="Lee R.D."/>
            <person name="Jospin G."/>
            <person name="Lang J.M."/>
            <person name="Coil D.A."/>
            <person name="Eisen J.A."/>
        </authorList>
    </citation>
    <scope>NUCLEOTIDE SEQUENCE [LARGE SCALE GENOMIC DNA]</scope>
    <source>
        <strain evidence="9 10">UCD-SED5</strain>
    </source>
</reference>
<keyword evidence="3" id="KW-1003">Cell membrane</keyword>
<dbReference type="Gene3D" id="3.40.50.2300">
    <property type="match status" value="2"/>
</dbReference>
<evidence type="ECO:0000259" key="8">
    <source>
        <dbReference type="Pfam" id="PF02608"/>
    </source>
</evidence>
<evidence type="ECO:0000256" key="5">
    <source>
        <dbReference type="ARBA" id="ARBA00023136"/>
    </source>
</evidence>
<dbReference type="InterPro" id="IPR028082">
    <property type="entry name" value="Peripla_BP_I"/>
</dbReference>
<dbReference type="RefSeq" id="WP_060669637.1">
    <property type="nucleotide sequence ID" value="NZ_JBCNGU010000027.1"/>
</dbReference>